<dbReference type="Pfam" id="PF00293">
    <property type="entry name" value="NUDIX"/>
    <property type="match status" value="1"/>
</dbReference>
<name>A0A841Q8X1_9BACI</name>
<gene>
    <name evidence="5" type="ORF">HNQ94_003253</name>
</gene>
<evidence type="ECO:0000256" key="1">
    <source>
        <dbReference type="ARBA" id="ARBA00001946"/>
    </source>
</evidence>
<dbReference type="CDD" id="cd04677">
    <property type="entry name" value="NUDIX_Hydrolase"/>
    <property type="match status" value="1"/>
</dbReference>
<comment type="cofactor">
    <cofactor evidence="1">
        <name>Mg(2+)</name>
        <dbReference type="ChEBI" id="CHEBI:18420"/>
    </cofactor>
</comment>
<keyword evidence="6" id="KW-1185">Reference proteome</keyword>
<organism evidence="5 6">
    <name type="scientific">Salirhabdus euzebyi</name>
    <dbReference type="NCBI Taxonomy" id="394506"/>
    <lineage>
        <taxon>Bacteria</taxon>
        <taxon>Bacillati</taxon>
        <taxon>Bacillota</taxon>
        <taxon>Bacilli</taxon>
        <taxon>Bacillales</taxon>
        <taxon>Bacillaceae</taxon>
        <taxon>Salirhabdus</taxon>
    </lineage>
</organism>
<dbReference type="Gene3D" id="3.90.79.10">
    <property type="entry name" value="Nucleoside Triphosphate Pyrophosphohydrolase"/>
    <property type="match status" value="1"/>
</dbReference>
<dbReference type="PANTHER" id="PTHR43046">
    <property type="entry name" value="GDP-MANNOSE MANNOSYL HYDROLASE"/>
    <property type="match status" value="1"/>
</dbReference>
<protein>
    <submittedName>
        <fullName evidence="5">8-oxo-dGTP pyrophosphatase MutT (NUDIX family)</fullName>
    </submittedName>
</protein>
<evidence type="ECO:0000256" key="2">
    <source>
        <dbReference type="ARBA" id="ARBA00022801"/>
    </source>
</evidence>
<dbReference type="PROSITE" id="PS00893">
    <property type="entry name" value="NUDIX_BOX"/>
    <property type="match status" value="1"/>
</dbReference>
<keyword evidence="2 3" id="KW-0378">Hydrolase</keyword>
<evidence type="ECO:0000259" key="4">
    <source>
        <dbReference type="PROSITE" id="PS51462"/>
    </source>
</evidence>
<dbReference type="EMBL" id="JACHGH010000012">
    <property type="protein sequence ID" value="MBB6454764.1"/>
    <property type="molecule type" value="Genomic_DNA"/>
</dbReference>
<dbReference type="SUPFAM" id="SSF55811">
    <property type="entry name" value="Nudix"/>
    <property type="match status" value="1"/>
</dbReference>
<dbReference type="RefSeq" id="WP_246200053.1">
    <property type="nucleotide sequence ID" value="NZ_CADDWK010000014.1"/>
</dbReference>
<dbReference type="PRINTS" id="PR00502">
    <property type="entry name" value="NUDIXFAMILY"/>
</dbReference>
<proteinExistence type="inferred from homology"/>
<evidence type="ECO:0000313" key="6">
    <source>
        <dbReference type="Proteomes" id="UP000581688"/>
    </source>
</evidence>
<feature type="domain" description="Nudix hydrolase" evidence="4">
    <location>
        <begin position="17"/>
        <end position="152"/>
    </location>
</feature>
<dbReference type="InterPro" id="IPR020084">
    <property type="entry name" value="NUDIX_hydrolase_CS"/>
</dbReference>
<comment type="caution">
    <text evidence="5">The sequence shown here is derived from an EMBL/GenBank/DDBJ whole genome shotgun (WGS) entry which is preliminary data.</text>
</comment>
<evidence type="ECO:0000256" key="3">
    <source>
        <dbReference type="RuleBase" id="RU003476"/>
    </source>
</evidence>
<dbReference type="Proteomes" id="UP000581688">
    <property type="component" value="Unassembled WGS sequence"/>
</dbReference>
<dbReference type="PROSITE" id="PS51462">
    <property type="entry name" value="NUDIX"/>
    <property type="match status" value="1"/>
</dbReference>
<dbReference type="AlphaFoldDB" id="A0A841Q8X1"/>
<comment type="similarity">
    <text evidence="3">Belongs to the Nudix hydrolase family.</text>
</comment>
<dbReference type="InterPro" id="IPR015797">
    <property type="entry name" value="NUDIX_hydrolase-like_dom_sf"/>
</dbReference>
<dbReference type="GO" id="GO:0016787">
    <property type="term" value="F:hydrolase activity"/>
    <property type="evidence" value="ECO:0007669"/>
    <property type="project" value="UniProtKB-KW"/>
</dbReference>
<dbReference type="InterPro" id="IPR000086">
    <property type="entry name" value="NUDIX_hydrolase_dom"/>
</dbReference>
<evidence type="ECO:0000313" key="5">
    <source>
        <dbReference type="EMBL" id="MBB6454764.1"/>
    </source>
</evidence>
<sequence>MKDYIGYLRNMVGNNKVIMVAAGVFVFDEGERLLLQLRSDYHVWGHPGGYMEIGETIEETARRETFEETGLKLGKLELFGIYTGPLQERVLQNGDQIAHVKVIFTCREFVGTLHKDNDESLDLQFFPLNQLPDIWKDQIMEFDDLLSGQQGPFIK</sequence>
<reference evidence="5 6" key="1">
    <citation type="submission" date="2020-08" db="EMBL/GenBank/DDBJ databases">
        <title>Genomic Encyclopedia of Type Strains, Phase IV (KMG-IV): sequencing the most valuable type-strain genomes for metagenomic binning, comparative biology and taxonomic classification.</title>
        <authorList>
            <person name="Goeker M."/>
        </authorList>
    </citation>
    <scope>NUCLEOTIDE SEQUENCE [LARGE SCALE GENOMIC DNA]</scope>
    <source>
        <strain evidence="5 6">DSM 19612</strain>
    </source>
</reference>
<dbReference type="PANTHER" id="PTHR43046:SF2">
    <property type="entry name" value="8-OXO-DGTP DIPHOSPHATASE-RELATED"/>
    <property type="match status" value="1"/>
</dbReference>
<dbReference type="InterPro" id="IPR020476">
    <property type="entry name" value="Nudix_hydrolase"/>
</dbReference>
<accession>A0A841Q8X1</accession>